<evidence type="ECO:0000256" key="2">
    <source>
        <dbReference type="ARBA" id="ARBA00022491"/>
    </source>
</evidence>
<dbReference type="GO" id="GO:0000976">
    <property type="term" value="F:transcription cis-regulatory region binding"/>
    <property type="evidence" value="ECO:0007669"/>
    <property type="project" value="TreeGrafter"/>
</dbReference>
<organism evidence="7">
    <name type="scientific">bioreactor metagenome</name>
    <dbReference type="NCBI Taxonomy" id="1076179"/>
    <lineage>
        <taxon>unclassified sequences</taxon>
        <taxon>metagenomes</taxon>
        <taxon>ecological metagenomes</taxon>
    </lineage>
</organism>
<evidence type="ECO:0000256" key="6">
    <source>
        <dbReference type="ARBA" id="ARBA00023163"/>
    </source>
</evidence>
<keyword evidence="3" id="KW-0862">Zinc</keyword>
<dbReference type="PANTHER" id="PTHR33202">
    <property type="entry name" value="ZINC UPTAKE REGULATION PROTEIN"/>
    <property type="match status" value="1"/>
</dbReference>
<protein>
    <recommendedName>
        <fullName evidence="8">Zinc-specific metallo-regulatory protein</fullName>
    </recommendedName>
</protein>
<dbReference type="AlphaFoldDB" id="A0A644V7T8"/>
<dbReference type="PANTHER" id="PTHR33202:SF22">
    <property type="entry name" value="HYDROGEN PEROXIDE SENSITIVE REPRESSOR"/>
    <property type="match status" value="1"/>
</dbReference>
<name>A0A644V7T8_9ZZZZ</name>
<dbReference type="GO" id="GO:0003700">
    <property type="term" value="F:DNA-binding transcription factor activity"/>
    <property type="evidence" value="ECO:0007669"/>
    <property type="project" value="InterPro"/>
</dbReference>
<keyword evidence="5" id="KW-0238">DNA-binding</keyword>
<dbReference type="GO" id="GO:0045892">
    <property type="term" value="P:negative regulation of DNA-templated transcription"/>
    <property type="evidence" value="ECO:0007669"/>
    <property type="project" value="TreeGrafter"/>
</dbReference>
<evidence type="ECO:0008006" key="8">
    <source>
        <dbReference type="Google" id="ProtNLM"/>
    </source>
</evidence>
<evidence type="ECO:0000256" key="5">
    <source>
        <dbReference type="ARBA" id="ARBA00023125"/>
    </source>
</evidence>
<dbReference type="GO" id="GO:1900376">
    <property type="term" value="P:regulation of secondary metabolite biosynthetic process"/>
    <property type="evidence" value="ECO:0007669"/>
    <property type="project" value="TreeGrafter"/>
</dbReference>
<dbReference type="Gene3D" id="3.30.1490.190">
    <property type="match status" value="1"/>
</dbReference>
<dbReference type="InterPro" id="IPR036390">
    <property type="entry name" value="WH_DNA-bd_sf"/>
</dbReference>
<keyword evidence="2" id="KW-0678">Repressor</keyword>
<reference evidence="7" key="1">
    <citation type="submission" date="2019-08" db="EMBL/GenBank/DDBJ databases">
        <authorList>
            <person name="Kucharzyk K."/>
            <person name="Murdoch R.W."/>
            <person name="Higgins S."/>
            <person name="Loffler F."/>
        </authorList>
    </citation>
    <scope>NUCLEOTIDE SEQUENCE</scope>
</reference>
<evidence type="ECO:0000256" key="3">
    <source>
        <dbReference type="ARBA" id="ARBA00022833"/>
    </source>
</evidence>
<evidence type="ECO:0000313" key="7">
    <source>
        <dbReference type="EMBL" id="MPL87416.1"/>
    </source>
</evidence>
<dbReference type="SUPFAM" id="SSF46785">
    <property type="entry name" value="Winged helix' DNA-binding domain"/>
    <property type="match status" value="1"/>
</dbReference>
<keyword evidence="6" id="KW-0804">Transcription</keyword>
<evidence type="ECO:0000256" key="4">
    <source>
        <dbReference type="ARBA" id="ARBA00023015"/>
    </source>
</evidence>
<dbReference type="EMBL" id="VSSQ01000238">
    <property type="protein sequence ID" value="MPL87416.1"/>
    <property type="molecule type" value="Genomic_DNA"/>
</dbReference>
<dbReference type="InterPro" id="IPR002481">
    <property type="entry name" value="FUR"/>
</dbReference>
<keyword evidence="4" id="KW-0805">Transcription regulation</keyword>
<dbReference type="Gene3D" id="1.10.10.10">
    <property type="entry name" value="Winged helix-like DNA-binding domain superfamily/Winged helix DNA-binding domain"/>
    <property type="match status" value="1"/>
</dbReference>
<dbReference type="Pfam" id="PF01475">
    <property type="entry name" value="FUR"/>
    <property type="match status" value="1"/>
</dbReference>
<comment type="similarity">
    <text evidence="1">Belongs to the Fur family.</text>
</comment>
<dbReference type="InterPro" id="IPR043135">
    <property type="entry name" value="Fur_C"/>
</dbReference>
<dbReference type="InterPro" id="IPR036388">
    <property type="entry name" value="WH-like_DNA-bd_sf"/>
</dbReference>
<dbReference type="GO" id="GO:0008270">
    <property type="term" value="F:zinc ion binding"/>
    <property type="evidence" value="ECO:0007669"/>
    <property type="project" value="TreeGrafter"/>
</dbReference>
<evidence type="ECO:0000256" key="1">
    <source>
        <dbReference type="ARBA" id="ARBA00007957"/>
    </source>
</evidence>
<proteinExistence type="inferred from homology"/>
<gene>
    <name evidence="7" type="ORF">SDC9_33416</name>
</gene>
<comment type="caution">
    <text evidence="7">The sequence shown here is derived from an EMBL/GenBank/DDBJ whole genome shotgun (WGS) entry which is preliminary data.</text>
</comment>
<accession>A0A644V7T8</accession>
<sequence length="137" mass="15662">MKKEIDNKLNLKNIKPTAMRQLVLQVLTEQKTAISLPELEQKFEKADKATLYRTLKTFQEHQLIHSIEDGSGSLRYALCEDFCTCEPEHLHVHFLCNKCGKTYCMKDLPVPQPDLPNGFEFSSANFVVKGICSNCKK</sequence>